<dbReference type="GO" id="GO:0005524">
    <property type="term" value="F:ATP binding"/>
    <property type="evidence" value="ECO:0007669"/>
    <property type="project" value="UniProtKB-KW"/>
</dbReference>
<dbReference type="PANTHER" id="PTHR48041:SF91">
    <property type="entry name" value="ABC TRANSPORTER G FAMILY MEMBER 28"/>
    <property type="match status" value="1"/>
</dbReference>
<feature type="transmembrane region" description="Helical" evidence="9">
    <location>
        <begin position="655"/>
        <end position="679"/>
    </location>
</feature>
<evidence type="ECO:0000256" key="1">
    <source>
        <dbReference type="ARBA" id="ARBA00004141"/>
    </source>
</evidence>
<keyword evidence="2" id="KW-0813">Transport</keyword>
<feature type="domain" description="ABC transporter" evidence="10">
    <location>
        <begin position="724"/>
        <end position="969"/>
    </location>
</feature>
<feature type="transmembrane region" description="Helical" evidence="9">
    <location>
        <begin position="1056"/>
        <end position="1074"/>
    </location>
</feature>
<feature type="transmembrane region" description="Helical" evidence="9">
    <location>
        <begin position="425"/>
        <end position="449"/>
    </location>
</feature>
<dbReference type="OrthoDB" id="66620at2759"/>
<feature type="domain" description="ABC transporter" evidence="10">
    <location>
        <begin position="65"/>
        <end position="312"/>
    </location>
</feature>
<keyword evidence="5" id="KW-0067">ATP-binding</keyword>
<evidence type="ECO:0000313" key="11">
    <source>
        <dbReference type="EMBL" id="TNY21326.1"/>
    </source>
</evidence>
<keyword evidence="11" id="KW-0378">Hydrolase</keyword>
<dbReference type="InterPro" id="IPR050352">
    <property type="entry name" value="ABCG_transporters"/>
</dbReference>
<organism evidence="11 12">
    <name type="scientific">Rhodotorula diobovata</name>
    <dbReference type="NCBI Taxonomy" id="5288"/>
    <lineage>
        <taxon>Eukaryota</taxon>
        <taxon>Fungi</taxon>
        <taxon>Dikarya</taxon>
        <taxon>Basidiomycota</taxon>
        <taxon>Pucciniomycotina</taxon>
        <taxon>Microbotryomycetes</taxon>
        <taxon>Sporidiobolales</taxon>
        <taxon>Sporidiobolaceae</taxon>
        <taxon>Rhodotorula</taxon>
    </lineage>
</organism>
<dbReference type="InterPro" id="IPR013525">
    <property type="entry name" value="ABC2_TM"/>
</dbReference>
<feature type="transmembrane region" description="Helical" evidence="9">
    <location>
        <begin position="1170"/>
        <end position="1192"/>
    </location>
</feature>
<dbReference type="PROSITE" id="PS50893">
    <property type="entry name" value="ABC_TRANSPORTER_2"/>
    <property type="match status" value="2"/>
</dbReference>
<evidence type="ECO:0000256" key="7">
    <source>
        <dbReference type="ARBA" id="ARBA00023136"/>
    </source>
</evidence>
<comment type="caution">
    <text evidence="11">The sequence shown here is derived from an EMBL/GenBank/DDBJ whole genome shotgun (WGS) entry which is preliminary data.</text>
</comment>
<dbReference type="GO" id="GO:0016020">
    <property type="term" value="C:membrane"/>
    <property type="evidence" value="ECO:0007669"/>
    <property type="project" value="UniProtKB-SubCell"/>
</dbReference>
<evidence type="ECO:0000256" key="3">
    <source>
        <dbReference type="ARBA" id="ARBA00022692"/>
    </source>
</evidence>
<name>A0A5C5FYB2_9BASI</name>
<dbReference type="InterPro" id="IPR003439">
    <property type="entry name" value="ABC_transporter-like_ATP-bd"/>
</dbReference>
<reference evidence="11 12" key="1">
    <citation type="submission" date="2019-03" db="EMBL/GenBank/DDBJ databases">
        <title>Rhodosporidium diobovatum UCD-FST 08-225 genome sequencing, assembly, and annotation.</title>
        <authorList>
            <person name="Fakankun I.U."/>
            <person name="Fristensky B."/>
            <person name="Levin D.B."/>
        </authorList>
    </citation>
    <scope>NUCLEOTIDE SEQUENCE [LARGE SCALE GENOMIC DNA]</scope>
    <source>
        <strain evidence="11 12">UCD-FST 08-225</strain>
    </source>
</reference>
<evidence type="ECO:0000256" key="9">
    <source>
        <dbReference type="SAM" id="Phobius"/>
    </source>
</evidence>
<feature type="transmembrane region" description="Helical" evidence="9">
    <location>
        <begin position="1132"/>
        <end position="1158"/>
    </location>
</feature>
<dbReference type="PANTHER" id="PTHR48041">
    <property type="entry name" value="ABC TRANSPORTER G FAMILY MEMBER 28"/>
    <property type="match status" value="1"/>
</dbReference>
<dbReference type="Pfam" id="PF00005">
    <property type="entry name" value="ABC_tran"/>
    <property type="match status" value="2"/>
</dbReference>
<dbReference type="GO" id="GO:0140359">
    <property type="term" value="F:ABC-type transporter activity"/>
    <property type="evidence" value="ECO:0007669"/>
    <property type="project" value="InterPro"/>
</dbReference>
<evidence type="ECO:0000256" key="4">
    <source>
        <dbReference type="ARBA" id="ARBA00022741"/>
    </source>
</evidence>
<keyword evidence="3 9" id="KW-0812">Transmembrane</keyword>
<feature type="transmembrane region" description="Helical" evidence="9">
    <location>
        <begin position="1284"/>
        <end position="1303"/>
    </location>
</feature>
<dbReference type="STRING" id="5288.A0A5C5FYB2"/>
<sequence length="1310" mass="141390">MADPPSSLDEAEVEIDAQEPSSLLAQLPPPTPYQVVVRDLSIQAPVPRWVVPIAIPLTVPRWLQRRLQKGTEAATPTVLVRDVSVNIAAGEVLAIIGGSGSGKTTFLNVLAGRVGNLELPTGEIAFSEASRAPGSPPASLSVAKKAIGYVRQDDALLPYLTVRETLETAAALRLPKSVSPAQRAAIVEQTMAELGLRDVADVLVGGALRRGISGGERRRLSIGCTLVTLPSVLLLDEPTSGLDSSTAFQILKTLQRLAANGRVVVLSCHLPRSEAFSLFDQVLLFSRGSPVFAGPRERMLPHFAALGYDLPPHTNPLDYVIDISSIDSRNDEAEEASKARVGRLVKAWQEQQHQHTGSPPSSARATPEKRTALGSPCASDLEKAESMPSARSSSAEPAAPLERASFVQQTLILTRRGTRNVVRNWGVCAGFAVQAIVIGVVIGLVFFQIPETPAGIQSLKTLCYQNAPAFFYLSIILAVFLLCDELVVFDREREDNIYTTVPWVLSIILSYGTINVLCASLYSVIVYFMAGFWRQDLATKVFSFIAHGILQQQAAWAYALLCCAVQRSFAQASMLANGFAIFLLLSSGYLVTDLGDWVAWLRWISPYFYGFNWIARLQFVGRTFACEGVTGPALGQCVGTNVLRGMRFNLATPLYVFPLGLLGFVLVVYTLATVVLVAYHPGGVKHASKQVSKHQVAASSAVDLKRSTSRRAADIAVDHLRLVVSKRGFGKLRQRSEKVILEDVSARFPAAKVSAIMGPSGAGKSSFLQVLAGRLSSSAMSAFSSTGSVTLNGQPFDSSLASLVAFVEQEDAHHLPGLTVRETLRYAARLRLKKQSTAACHARAEEVIRMLGLAPCADNLVGGELLKGISGGEKRRLSLGVQLISGAAVLYADEPLTGLDAFTAQSVMETLSGLAAAGHTVVITVHQPRAEVWNAIDEVLLLAKGGRTVYSGPADDVLPFFSSAGLNCPPNYNPADFLLDAITLSYASPAAEEHSRVRVDRLVAAWQSSIGSTDVSERAPAGASQQARLRSTSFFKAFPVIIKRSFTNLRRQPDILVARIVNPVFLSLLFWLFFARLGYGPSSPQDRIGLLQETAALPFVGFLSCLSIFPFERALFFHERKSSARHSSTTFLVAYTVQETITSLLSTLPWAVVFVYGMNLQAGGRRFVEFWISSWALISVGESIGIMFSALLTSGGLAVSLVSASLTLLGQVNGIVSATVPYWLQVIAWVSPMKPQAIVATVNEFAGLRFDCTPAQINNGACIAATGEQVLDVFGFPYEGTARYMGILMSLVVMWRLLAWAALRIKVEFL</sequence>
<evidence type="ECO:0000256" key="2">
    <source>
        <dbReference type="ARBA" id="ARBA00022448"/>
    </source>
</evidence>
<gene>
    <name evidence="11" type="ORF">DMC30DRAFT_416165</name>
</gene>
<dbReference type="SMART" id="SM00382">
    <property type="entry name" value="AAA"/>
    <property type="match status" value="2"/>
</dbReference>
<evidence type="ECO:0000256" key="6">
    <source>
        <dbReference type="ARBA" id="ARBA00022989"/>
    </source>
</evidence>
<evidence type="ECO:0000313" key="12">
    <source>
        <dbReference type="Proteomes" id="UP000311382"/>
    </source>
</evidence>
<dbReference type="Proteomes" id="UP000311382">
    <property type="component" value="Unassembled WGS sequence"/>
</dbReference>
<keyword evidence="6 9" id="KW-1133">Transmembrane helix</keyword>
<dbReference type="Pfam" id="PF19055">
    <property type="entry name" value="ABC2_membrane_7"/>
    <property type="match status" value="1"/>
</dbReference>
<feature type="transmembrane region" description="Helical" evidence="9">
    <location>
        <begin position="1199"/>
        <end position="1224"/>
    </location>
</feature>
<accession>A0A5C5FYB2</accession>
<feature type="region of interest" description="Disordered" evidence="8">
    <location>
        <begin position="348"/>
        <end position="397"/>
    </location>
</feature>
<dbReference type="InterPro" id="IPR003593">
    <property type="entry name" value="AAA+_ATPase"/>
</dbReference>
<feature type="transmembrane region" description="Helical" evidence="9">
    <location>
        <begin position="501"/>
        <end position="529"/>
    </location>
</feature>
<feature type="compositionally biased region" description="Low complexity" evidence="8">
    <location>
        <begin position="386"/>
        <end position="397"/>
    </location>
</feature>
<dbReference type="Pfam" id="PF01061">
    <property type="entry name" value="ABC2_membrane"/>
    <property type="match status" value="2"/>
</dbReference>
<dbReference type="EMBL" id="SOZI01000046">
    <property type="protein sequence ID" value="TNY21326.1"/>
    <property type="molecule type" value="Genomic_DNA"/>
</dbReference>
<feature type="transmembrane region" description="Helical" evidence="9">
    <location>
        <begin position="541"/>
        <end position="562"/>
    </location>
</feature>
<dbReference type="SUPFAM" id="SSF52540">
    <property type="entry name" value="P-loop containing nucleoside triphosphate hydrolases"/>
    <property type="match status" value="2"/>
</dbReference>
<feature type="transmembrane region" description="Helical" evidence="9">
    <location>
        <begin position="574"/>
        <end position="592"/>
    </location>
</feature>
<feature type="compositionally biased region" description="Polar residues" evidence="8">
    <location>
        <begin position="349"/>
        <end position="364"/>
    </location>
</feature>
<dbReference type="GO" id="GO:0016887">
    <property type="term" value="F:ATP hydrolysis activity"/>
    <property type="evidence" value="ECO:0007669"/>
    <property type="project" value="InterPro"/>
</dbReference>
<proteinExistence type="predicted"/>
<feature type="transmembrane region" description="Helical" evidence="9">
    <location>
        <begin position="1094"/>
        <end position="1111"/>
    </location>
</feature>
<dbReference type="InterPro" id="IPR043926">
    <property type="entry name" value="ABCG_dom"/>
</dbReference>
<dbReference type="InterPro" id="IPR017871">
    <property type="entry name" value="ABC_transporter-like_CS"/>
</dbReference>
<dbReference type="PROSITE" id="PS00211">
    <property type="entry name" value="ABC_TRANSPORTER_1"/>
    <property type="match status" value="2"/>
</dbReference>
<feature type="transmembrane region" description="Helical" evidence="9">
    <location>
        <begin position="469"/>
        <end position="489"/>
    </location>
</feature>
<comment type="subcellular location">
    <subcellularLocation>
        <location evidence="1">Membrane</location>
        <topology evidence="1">Multi-pass membrane protein</topology>
    </subcellularLocation>
</comment>
<dbReference type="InterPro" id="IPR027417">
    <property type="entry name" value="P-loop_NTPase"/>
</dbReference>
<keyword evidence="7 9" id="KW-0472">Membrane</keyword>
<keyword evidence="4" id="KW-0547">Nucleotide-binding</keyword>
<evidence type="ECO:0000259" key="10">
    <source>
        <dbReference type="PROSITE" id="PS50893"/>
    </source>
</evidence>
<protein>
    <submittedName>
        <fullName evidence="11">P-loop containing nucleoside triphosphate hydrolase protein</fullName>
    </submittedName>
</protein>
<evidence type="ECO:0000256" key="5">
    <source>
        <dbReference type="ARBA" id="ARBA00022840"/>
    </source>
</evidence>
<dbReference type="Gene3D" id="3.40.50.300">
    <property type="entry name" value="P-loop containing nucleotide triphosphate hydrolases"/>
    <property type="match status" value="2"/>
</dbReference>
<keyword evidence="12" id="KW-1185">Reference proteome</keyword>
<evidence type="ECO:0000256" key="8">
    <source>
        <dbReference type="SAM" id="MobiDB-lite"/>
    </source>
</evidence>